<dbReference type="PANTHER" id="PTHR32024:SF1">
    <property type="entry name" value="KTR SYSTEM POTASSIUM UPTAKE PROTEIN B"/>
    <property type="match status" value="1"/>
</dbReference>
<evidence type="ECO:0000256" key="8">
    <source>
        <dbReference type="SAM" id="Phobius"/>
    </source>
</evidence>
<gene>
    <name evidence="9" type="ORF">ACFOY2_53185</name>
</gene>
<protein>
    <submittedName>
        <fullName evidence="9">Potassium transporter TrkG</fullName>
    </submittedName>
</protein>
<evidence type="ECO:0000256" key="7">
    <source>
        <dbReference type="ARBA" id="ARBA00023136"/>
    </source>
</evidence>
<dbReference type="Pfam" id="PF02386">
    <property type="entry name" value="TrkH"/>
    <property type="match status" value="1"/>
</dbReference>
<feature type="transmembrane region" description="Helical" evidence="8">
    <location>
        <begin position="45"/>
        <end position="64"/>
    </location>
</feature>
<evidence type="ECO:0000256" key="1">
    <source>
        <dbReference type="ARBA" id="ARBA00004651"/>
    </source>
</evidence>
<keyword evidence="6" id="KW-0406">Ion transport</keyword>
<reference evidence="10" key="1">
    <citation type="journal article" date="2019" name="Int. J. Syst. Evol. Microbiol.">
        <title>The Global Catalogue of Microorganisms (GCM) 10K type strain sequencing project: providing services to taxonomists for standard genome sequencing and annotation.</title>
        <authorList>
            <consortium name="The Broad Institute Genomics Platform"/>
            <consortium name="The Broad Institute Genome Sequencing Center for Infectious Disease"/>
            <person name="Wu L."/>
            <person name="Ma J."/>
        </authorList>
    </citation>
    <scope>NUCLEOTIDE SEQUENCE [LARGE SCALE GENOMIC DNA]</scope>
    <source>
        <strain evidence="10">TBRC 1276</strain>
    </source>
</reference>
<evidence type="ECO:0000256" key="5">
    <source>
        <dbReference type="ARBA" id="ARBA00022989"/>
    </source>
</evidence>
<keyword evidence="2" id="KW-0813">Transport</keyword>
<evidence type="ECO:0000313" key="10">
    <source>
        <dbReference type="Proteomes" id="UP001595851"/>
    </source>
</evidence>
<keyword evidence="7 8" id="KW-0472">Membrane</keyword>
<sequence length="95" mass="9882">MLPIATTSGASAGWLVALFTATSAVCVTGLAVVDTETHWSVFGEVVIAGLIQVGGLGIDVLMFIGRTGPLTFGSALALKHRTRRYELPEQPVIVG</sequence>
<comment type="subcellular location">
    <subcellularLocation>
        <location evidence="1">Cell membrane</location>
        <topology evidence="1">Multi-pass membrane protein</topology>
    </subcellularLocation>
</comment>
<keyword evidence="4 8" id="KW-0812">Transmembrane</keyword>
<comment type="caution">
    <text evidence="9">The sequence shown here is derived from an EMBL/GenBank/DDBJ whole genome shotgun (WGS) entry which is preliminary data.</text>
</comment>
<evidence type="ECO:0000256" key="4">
    <source>
        <dbReference type="ARBA" id="ARBA00022692"/>
    </source>
</evidence>
<evidence type="ECO:0000256" key="2">
    <source>
        <dbReference type="ARBA" id="ARBA00022448"/>
    </source>
</evidence>
<accession>A0ABV8GUX4</accession>
<dbReference type="EMBL" id="JBHSBI010000055">
    <property type="protein sequence ID" value="MFC4016049.1"/>
    <property type="molecule type" value="Genomic_DNA"/>
</dbReference>
<organism evidence="9 10">
    <name type="scientific">Nonomuraea purpurea</name>
    <dbReference type="NCBI Taxonomy" id="1849276"/>
    <lineage>
        <taxon>Bacteria</taxon>
        <taxon>Bacillati</taxon>
        <taxon>Actinomycetota</taxon>
        <taxon>Actinomycetes</taxon>
        <taxon>Streptosporangiales</taxon>
        <taxon>Streptosporangiaceae</taxon>
        <taxon>Nonomuraea</taxon>
    </lineage>
</organism>
<dbReference type="PANTHER" id="PTHR32024">
    <property type="entry name" value="TRK SYSTEM POTASSIUM UPTAKE PROTEIN TRKG-RELATED"/>
    <property type="match status" value="1"/>
</dbReference>
<dbReference type="RefSeq" id="WP_379535845.1">
    <property type="nucleotide sequence ID" value="NZ_JBHSBI010000055.1"/>
</dbReference>
<evidence type="ECO:0000313" key="9">
    <source>
        <dbReference type="EMBL" id="MFC4016049.1"/>
    </source>
</evidence>
<feature type="transmembrane region" description="Helical" evidence="8">
    <location>
        <begin position="12"/>
        <end position="33"/>
    </location>
</feature>
<name>A0ABV8GUX4_9ACTN</name>
<keyword evidence="3" id="KW-1003">Cell membrane</keyword>
<keyword evidence="10" id="KW-1185">Reference proteome</keyword>
<proteinExistence type="predicted"/>
<dbReference type="InterPro" id="IPR003445">
    <property type="entry name" value="Cat_transpt"/>
</dbReference>
<evidence type="ECO:0000256" key="6">
    <source>
        <dbReference type="ARBA" id="ARBA00023065"/>
    </source>
</evidence>
<keyword evidence="5 8" id="KW-1133">Transmembrane helix</keyword>
<evidence type="ECO:0000256" key="3">
    <source>
        <dbReference type="ARBA" id="ARBA00022475"/>
    </source>
</evidence>
<dbReference type="Proteomes" id="UP001595851">
    <property type="component" value="Unassembled WGS sequence"/>
</dbReference>